<dbReference type="Proteomes" id="UP000887574">
    <property type="component" value="Unplaced"/>
</dbReference>
<evidence type="ECO:0000313" key="2">
    <source>
        <dbReference type="WBParaSite" id="jg3110"/>
    </source>
</evidence>
<accession>A0A915EA03</accession>
<sequence length="183" mass="20283">MKIRDAVAADPDIQQKDVLIFTEPMWSSTKKTNANSTENYRVFDLTEGTGSLIQRLDNNIQAGLKLIKDNSSVPPMWKLSDINSPRLDQQMDAKLKGHETQVASLLNLIQLFLPGPVNIYYGQEIVLPSNPPSGIAPQHGTMRWQENSPNAGFSTFNGTNFFSTALNADNALFDVQYKNALSP</sequence>
<organism evidence="1 2">
    <name type="scientific">Ditylenchus dipsaci</name>
    <dbReference type="NCBI Taxonomy" id="166011"/>
    <lineage>
        <taxon>Eukaryota</taxon>
        <taxon>Metazoa</taxon>
        <taxon>Ecdysozoa</taxon>
        <taxon>Nematoda</taxon>
        <taxon>Chromadorea</taxon>
        <taxon>Rhabditida</taxon>
        <taxon>Tylenchina</taxon>
        <taxon>Tylenchomorpha</taxon>
        <taxon>Sphaerularioidea</taxon>
        <taxon>Anguinidae</taxon>
        <taxon>Anguininae</taxon>
        <taxon>Ditylenchus</taxon>
    </lineage>
</organism>
<dbReference type="AlphaFoldDB" id="A0A915EA03"/>
<dbReference type="Gene3D" id="3.20.20.80">
    <property type="entry name" value="Glycosidases"/>
    <property type="match status" value="1"/>
</dbReference>
<protein>
    <submittedName>
        <fullName evidence="2">Uncharacterized protein</fullName>
    </submittedName>
</protein>
<proteinExistence type="predicted"/>
<dbReference type="WBParaSite" id="jg3110">
    <property type="protein sequence ID" value="jg3110"/>
    <property type="gene ID" value="jg3110"/>
</dbReference>
<evidence type="ECO:0000313" key="1">
    <source>
        <dbReference type="Proteomes" id="UP000887574"/>
    </source>
</evidence>
<dbReference type="InterPro" id="IPR017853">
    <property type="entry name" value="GH"/>
</dbReference>
<dbReference type="SUPFAM" id="SSF51445">
    <property type="entry name" value="(Trans)glycosidases"/>
    <property type="match status" value="1"/>
</dbReference>
<name>A0A915EA03_9BILA</name>
<keyword evidence="1" id="KW-1185">Reference proteome</keyword>
<reference evidence="2" key="1">
    <citation type="submission" date="2022-11" db="UniProtKB">
        <authorList>
            <consortium name="WormBaseParasite"/>
        </authorList>
    </citation>
    <scope>IDENTIFICATION</scope>
</reference>